<feature type="transmembrane region" description="Helical" evidence="8">
    <location>
        <begin position="337"/>
        <end position="360"/>
    </location>
</feature>
<dbReference type="InterPro" id="IPR004156">
    <property type="entry name" value="OATP"/>
</dbReference>
<evidence type="ECO:0000313" key="11">
    <source>
        <dbReference type="EMBL" id="CAK8681292.1"/>
    </source>
</evidence>
<dbReference type="Gene3D" id="1.20.1250.20">
    <property type="entry name" value="MFS general substrate transporter like domains"/>
    <property type="match status" value="1"/>
</dbReference>
<dbReference type="SUPFAM" id="SSF100895">
    <property type="entry name" value="Kazal-type serine protease inhibitors"/>
    <property type="match status" value="1"/>
</dbReference>
<comment type="caution">
    <text evidence="8">Lacks conserved residue(s) required for the propagation of feature annotation.</text>
</comment>
<feature type="transmembrane region" description="Helical" evidence="8">
    <location>
        <begin position="74"/>
        <end position="95"/>
    </location>
</feature>
<evidence type="ECO:0000256" key="5">
    <source>
        <dbReference type="ARBA" id="ARBA00022989"/>
    </source>
</evidence>
<keyword evidence="4 8" id="KW-0812">Transmembrane</keyword>
<dbReference type="Proteomes" id="UP001642483">
    <property type="component" value="Unassembled WGS sequence"/>
</dbReference>
<dbReference type="InterPro" id="IPR002350">
    <property type="entry name" value="Kazal_dom"/>
</dbReference>
<protein>
    <recommendedName>
        <fullName evidence="8">Solute carrier organic anion transporter family member</fullName>
    </recommendedName>
</protein>
<keyword evidence="3" id="KW-1003">Cell membrane</keyword>
<dbReference type="Pfam" id="PF07648">
    <property type="entry name" value="Kazal_2"/>
    <property type="match status" value="1"/>
</dbReference>
<feature type="transmembrane region" description="Helical" evidence="8">
    <location>
        <begin position="523"/>
        <end position="541"/>
    </location>
</feature>
<feature type="transmembrane region" description="Helical" evidence="8">
    <location>
        <begin position="141"/>
        <end position="164"/>
    </location>
</feature>
<evidence type="ECO:0000256" key="6">
    <source>
        <dbReference type="ARBA" id="ARBA00023136"/>
    </source>
</evidence>
<dbReference type="PANTHER" id="PTHR11388">
    <property type="entry name" value="ORGANIC ANION TRANSPORTER"/>
    <property type="match status" value="1"/>
</dbReference>
<evidence type="ECO:0000256" key="3">
    <source>
        <dbReference type="ARBA" id="ARBA00022475"/>
    </source>
</evidence>
<feature type="transmembrane region" description="Helical" evidence="8">
    <location>
        <begin position="228"/>
        <end position="250"/>
    </location>
</feature>
<evidence type="ECO:0000256" key="1">
    <source>
        <dbReference type="ARBA" id="ARBA00004651"/>
    </source>
</evidence>
<keyword evidence="5 8" id="KW-1133">Transmembrane helix</keyword>
<comment type="subcellular location">
    <subcellularLocation>
        <location evidence="1 8">Cell membrane</location>
        <topology evidence="1 8">Multi-pass membrane protein</topology>
    </subcellularLocation>
</comment>
<keyword evidence="8" id="KW-0813">Transport</keyword>
<evidence type="ECO:0000256" key="8">
    <source>
        <dbReference type="RuleBase" id="RU362056"/>
    </source>
</evidence>
<evidence type="ECO:0000313" key="12">
    <source>
        <dbReference type="Proteomes" id="UP001642483"/>
    </source>
</evidence>
<keyword evidence="6 8" id="KW-0472">Membrane</keyword>
<organism evidence="11 12">
    <name type="scientific">Clavelina lepadiformis</name>
    <name type="common">Light-bulb sea squirt</name>
    <name type="synonym">Ascidia lepadiformis</name>
    <dbReference type="NCBI Taxonomy" id="159417"/>
    <lineage>
        <taxon>Eukaryota</taxon>
        <taxon>Metazoa</taxon>
        <taxon>Chordata</taxon>
        <taxon>Tunicata</taxon>
        <taxon>Ascidiacea</taxon>
        <taxon>Aplousobranchia</taxon>
        <taxon>Clavelinidae</taxon>
        <taxon>Clavelina</taxon>
    </lineage>
</organism>
<keyword evidence="7" id="KW-1015">Disulfide bond</keyword>
<dbReference type="InterPro" id="IPR036058">
    <property type="entry name" value="Kazal_dom_sf"/>
</dbReference>
<feature type="transmembrane region" description="Helical" evidence="8">
    <location>
        <begin position="581"/>
        <end position="603"/>
    </location>
</feature>
<dbReference type="NCBIfam" id="TIGR00805">
    <property type="entry name" value="oat"/>
    <property type="match status" value="1"/>
</dbReference>
<dbReference type="InterPro" id="IPR020846">
    <property type="entry name" value="MFS_dom"/>
</dbReference>
<dbReference type="Pfam" id="PF03137">
    <property type="entry name" value="OATP"/>
    <property type="match status" value="1"/>
</dbReference>
<dbReference type="PROSITE" id="PS50850">
    <property type="entry name" value="MFS"/>
    <property type="match status" value="1"/>
</dbReference>
<proteinExistence type="inferred from homology"/>
<dbReference type="Gene3D" id="3.30.60.30">
    <property type="match status" value="1"/>
</dbReference>
<evidence type="ECO:0000259" key="10">
    <source>
        <dbReference type="PROSITE" id="PS51465"/>
    </source>
</evidence>
<dbReference type="CDD" id="cd17336">
    <property type="entry name" value="MFS_SLCO_OATP"/>
    <property type="match status" value="1"/>
</dbReference>
<keyword evidence="8" id="KW-0406">Ion transport</keyword>
<feature type="transmembrane region" description="Helical" evidence="8">
    <location>
        <begin position="372"/>
        <end position="391"/>
    </location>
</feature>
<feature type="transmembrane region" description="Helical" evidence="8">
    <location>
        <begin position="176"/>
        <end position="200"/>
    </location>
</feature>
<feature type="domain" description="Kazal-like" evidence="10">
    <location>
        <begin position="414"/>
        <end position="468"/>
    </location>
</feature>
<accession>A0ABP0FS60</accession>
<evidence type="ECO:0000256" key="4">
    <source>
        <dbReference type="ARBA" id="ARBA00022692"/>
    </source>
</evidence>
<feature type="transmembrane region" description="Helical" evidence="8">
    <location>
        <begin position="50"/>
        <end position="67"/>
    </location>
</feature>
<feature type="transmembrane region" description="Helical" evidence="8">
    <location>
        <begin position="489"/>
        <end position="516"/>
    </location>
</feature>
<dbReference type="PROSITE" id="PS51465">
    <property type="entry name" value="KAZAL_2"/>
    <property type="match status" value="1"/>
</dbReference>
<evidence type="ECO:0000259" key="9">
    <source>
        <dbReference type="PROSITE" id="PS50850"/>
    </source>
</evidence>
<dbReference type="InterPro" id="IPR036259">
    <property type="entry name" value="MFS_trans_sf"/>
</dbReference>
<comment type="similarity">
    <text evidence="2 8">Belongs to the organo anion transporter (TC 2.A.60) family.</text>
</comment>
<dbReference type="PANTHER" id="PTHR11388:SF157">
    <property type="entry name" value="SOLUTE CARRIER ORGANIC ANION TRANSPORTER FAMILY MEMBER 2A1-LIKE"/>
    <property type="match status" value="1"/>
</dbReference>
<keyword evidence="12" id="KW-1185">Reference proteome</keyword>
<gene>
    <name evidence="11" type="ORF">CVLEPA_LOCUS11508</name>
</gene>
<dbReference type="EMBL" id="CAWYQH010000079">
    <property type="protein sequence ID" value="CAK8681292.1"/>
    <property type="molecule type" value="Genomic_DNA"/>
</dbReference>
<comment type="caution">
    <text evidence="11">The sequence shown here is derived from an EMBL/GenBank/DDBJ whole genome shotgun (WGS) entry which is preliminary data.</text>
</comment>
<name>A0ABP0FS60_CLALP</name>
<reference evidence="11 12" key="1">
    <citation type="submission" date="2024-02" db="EMBL/GenBank/DDBJ databases">
        <authorList>
            <person name="Daric V."/>
            <person name="Darras S."/>
        </authorList>
    </citation>
    <scope>NUCLEOTIDE SEQUENCE [LARGE SCALE GENOMIC DNA]</scope>
</reference>
<feature type="domain" description="Major facilitator superfamily (MFS) profile" evidence="9">
    <location>
        <begin position="1"/>
        <end position="607"/>
    </location>
</feature>
<feature type="transmembrane region" description="Helical" evidence="8">
    <location>
        <begin position="300"/>
        <end position="325"/>
    </location>
</feature>
<evidence type="ECO:0000256" key="2">
    <source>
        <dbReference type="ARBA" id="ARBA00009657"/>
    </source>
</evidence>
<dbReference type="SUPFAM" id="SSF103473">
    <property type="entry name" value="MFS general substrate transporter"/>
    <property type="match status" value="1"/>
</dbReference>
<evidence type="ECO:0000256" key="7">
    <source>
        <dbReference type="ARBA" id="ARBA00023157"/>
    </source>
</evidence>
<sequence length="646" mass="70415">MALGIRSFSFWLGCILFAEITAGAYFRSVITTIERRFGLPSTMTAVLTSSYQIGNLPFMVVISYIGSRYNRPRLIAMGSLLAMLGYMLTILPQFIGERYKFVDISRNTSNNEHVMTCSSSNSSVIQEQNCDEQNDAESSNLYIFILIGIMITGIGGSPLQPLGFSYVDDHATKHNAALYIGIVTSIGLAGPALGFVLGSVTMKMWVDFPWVDTATIGINPRHPAWVGAWWVGFIVTAIGIFLFGLPLWFYPKEMKQEIEDMKENGKSPANGFEVGKVKASFKTDTGVVEALKQLACNKRYILVLALWTSEAFRISGGATFMIKYLEVGFGKSASTSSFLIGALNLPFLILGTITGSFIIKRWKLETSGIIKISIYSLFGTLAFFGPLVFVGCDTIDIAGLTVPYNESLPGAELGSASTICNADCSCQDSFYAPVCGPDGITYVTPCHAGCTGLSSDDSGRIANYTSCACIPGEGHVGVGRCTDSNCENLAWLIIGFSMVANFLGGMQVTPIMVLILRSLPVQLKAFGMGLILCSIRLFGYIPGPVIYGKLIDRSCLLWSRKPCSDRAYCSVYDNAGFRYGFLGLMNAMKIVSITLALTYYFVFAKPDAEKLKKQIDQEKNGKLQNFSENAGLLQSKSIECLKQTDI</sequence>